<feature type="region of interest" description="Disordered" evidence="1">
    <location>
        <begin position="19"/>
        <end position="44"/>
    </location>
</feature>
<dbReference type="EMBL" id="MN738789">
    <property type="protein sequence ID" value="QHT37034.1"/>
    <property type="molecule type" value="Genomic_DNA"/>
</dbReference>
<protein>
    <submittedName>
        <fullName evidence="2">Uncharacterized protein</fullName>
    </submittedName>
</protein>
<organism evidence="2">
    <name type="scientific">viral metagenome</name>
    <dbReference type="NCBI Taxonomy" id="1070528"/>
    <lineage>
        <taxon>unclassified sequences</taxon>
        <taxon>metagenomes</taxon>
        <taxon>organismal metagenomes</taxon>
    </lineage>
</organism>
<proteinExistence type="predicted"/>
<name>A0A6C0F7G3_9ZZZZ</name>
<sequence>MKRFDYKLFESIPLQELINDTKSDNESTNMSDKESIKSEDHLSEEEYKNNYSFLDSFKKKKKRKNISKTCKPIILVEETYVSD</sequence>
<accession>A0A6C0F7G3</accession>
<reference evidence="2" key="1">
    <citation type="journal article" date="2020" name="Nature">
        <title>Giant virus diversity and host interactions through global metagenomics.</title>
        <authorList>
            <person name="Schulz F."/>
            <person name="Roux S."/>
            <person name="Paez-Espino D."/>
            <person name="Jungbluth S."/>
            <person name="Walsh D.A."/>
            <person name="Denef V.J."/>
            <person name="McMahon K.D."/>
            <person name="Konstantinidis K.T."/>
            <person name="Eloe-Fadrosh E.A."/>
            <person name="Kyrpides N.C."/>
            <person name="Woyke T."/>
        </authorList>
    </citation>
    <scope>NUCLEOTIDE SEQUENCE</scope>
    <source>
        <strain evidence="2">GVMAG-S-ERX555967-131</strain>
    </source>
</reference>
<dbReference type="AlphaFoldDB" id="A0A6C0F7G3"/>
<evidence type="ECO:0000313" key="2">
    <source>
        <dbReference type="EMBL" id="QHT37034.1"/>
    </source>
</evidence>
<evidence type="ECO:0000256" key="1">
    <source>
        <dbReference type="SAM" id="MobiDB-lite"/>
    </source>
</evidence>